<accession>A0A645CS00</accession>
<evidence type="ECO:0000313" key="2">
    <source>
        <dbReference type="EMBL" id="MPM79674.1"/>
    </source>
</evidence>
<reference evidence="2" key="1">
    <citation type="submission" date="2019-08" db="EMBL/GenBank/DDBJ databases">
        <authorList>
            <person name="Kucharzyk K."/>
            <person name="Murdoch R.W."/>
            <person name="Higgins S."/>
            <person name="Loffler F."/>
        </authorList>
    </citation>
    <scope>NUCLEOTIDE SEQUENCE</scope>
</reference>
<proteinExistence type="predicted"/>
<feature type="region of interest" description="Disordered" evidence="1">
    <location>
        <begin position="74"/>
        <end position="97"/>
    </location>
</feature>
<gene>
    <name evidence="2" type="ORF">SDC9_126713</name>
</gene>
<name>A0A645CS00_9ZZZZ</name>
<sequence>MAHQPLCQHRLPRLQLRIAQLHLRVRPCQFKRARNIDAKLARMLRSLLHTLRHTNYKAYADALSCLQPDAAAHTHHRINRQRKRRDGQRAHKRLLKC</sequence>
<comment type="caution">
    <text evidence="2">The sequence shown here is derived from an EMBL/GenBank/DDBJ whole genome shotgun (WGS) entry which is preliminary data.</text>
</comment>
<dbReference type="AlphaFoldDB" id="A0A645CS00"/>
<dbReference type="EMBL" id="VSSQ01029514">
    <property type="protein sequence ID" value="MPM79674.1"/>
    <property type="molecule type" value="Genomic_DNA"/>
</dbReference>
<protein>
    <submittedName>
        <fullName evidence="2">Uncharacterized protein</fullName>
    </submittedName>
</protein>
<organism evidence="2">
    <name type="scientific">bioreactor metagenome</name>
    <dbReference type="NCBI Taxonomy" id="1076179"/>
    <lineage>
        <taxon>unclassified sequences</taxon>
        <taxon>metagenomes</taxon>
        <taxon>ecological metagenomes</taxon>
    </lineage>
</organism>
<evidence type="ECO:0000256" key="1">
    <source>
        <dbReference type="SAM" id="MobiDB-lite"/>
    </source>
</evidence>